<organism evidence="2 3">
    <name type="scientific">Heligmosomoides polygyrus</name>
    <name type="common">Parasitic roundworm</name>
    <dbReference type="NCBI Taxonomy" id="6339"/>
    <lineage>
        <taxon>Eukaryota</taxon>
        <taxon>Metazoa</taxon>
        <taxon>Ecdysozoa</taxon>
        <taxon>Nematoda</taxon>
        <taxon>Chromadorea</taxon>
        <taxon>Rhabditida</taxon>
        <taxon>Rhabditina</taxon>
        <taxon>Rhabditomorpha</taxon>
        <taxon>Strongyloidea</taxon>
        <taxon>Heligmosomidae</taxon>
        <taxon>Heligmosomoides</taxon>
    </lineage>
</organism>
<reference evidence="1 2" key="1">
    <citation type="submission" date="2018-11" db="EMBL/GenBank/DDBJ databases">
        <authorList>
            <consortium name="Pathogen Informatics"/>
        </authorList>
    </citation>
    <scope>NUCLEOTIDE SEQUENCE [LARGE SCALE GENOMIC DNA]</scope>
</reference>
<evidence type="ECO:0000313" key="1">
    <source>
        <dbReference type="EMBL" id="VDO31031.1"/>
    </source>
</evidence>
<sequence>MNNGYNDFLLVNNLAEHPDYFQPMSDEDTEAKILGHHDGASDVKVGPCIPLFEPKSEQSPEMLHFGDFSAMDLLRVATSDCEEKKPSTIAEMLTDQIAPSTSFYKEEEALWELSNGVVPKERLKANRYVRCHLCKTVISAAQFTNLSHHARRHAAVKKYKCVWCEVQHNELAKIRAHLATAHCDIVSDPIDNSSTETRKEWNFMLRKCFPECYSNFGNQVSFSFDRYVLNPLKFSAYRNRLACLK</sequence>
<dbReference type="AlphaFoldDB" id="A0A183FAB4"/>
<proteinExistence type="predicted"/>
<accession>A0A183FAB4</accession>
<dbReference type="Gene3D" id="3.30.160.60">
    <property type="entry name" value="Classic Zinc Finger"/>
    <property type="match status" value="1"/>
</dbReference>
<accession>A0A3P7U917</accession>
<protein>
    <submittedName>
        <fullName evidence="3">C2H2-type domain-containing protein</fullName>
    </submittedName>
</protein>
<evidence type="ECO:0000313" key="3">
    <source>
        <dbReference type="WBParaSite" id="HPBE_0000310601-mRNA-1"/>
    </source>
</evidence>
<evidence type="ECO:0000313" key="2">
    <source>
        <dbReference type="Proteomes" id="UP000050761"/>
    </source>
</evidence>
<reference evidence="3" key="2">
    <citation type="submission" date="2019-09" db="UniProtKB">
        <authorList>
            <consortium name="WormBaseParasite"/>
        </authorList>
    </citation>
    <scope>IDENTIFICATION</scope>
</reference>
<dbReference type="OrthoDB" id="8117402at2759"/>
<dbReference type="EMBL" id="UZAH01006413">
    <property type="protein sequence ID" value="VDO31031.1"/>
    <property type="molecule type" value="Genomic_DNA"/>
</dbReference>
<gene>
    <name evidence="1" type="ORF">HPBE_LOCUS3107</name>
</gene>
<dbReference type="Proteomes" id="UP000050761">
    <property type="component" value="Unassembled WGS sequence"/>
</dbReference>
<keyword evidence="2" id="KW-1185">Reference proteome</keyword>
<dbReference type="WBParaSite" id="HPBE_0000310601-mRNA-1">
    <property type="protein sequence ID" value="HPBE_0000310601-mRNA-1"/>
    <property type="gene ID" value="HPBE_0000310601"/>
</dbReference>
<name>A0A183FAB4_HELPZ</name>